<keyword evidence="2" id="KW-1185">Reference proteome</keyword>
<comment type="caution">
    <text evidence="1">The sequence shown here is derived from an EMBL/GenBank/DDBJ whole genome shotgun (WGS) entry which is preliminary data.</text>
</comment>
<name>A0ACB5T8Z2_AMBMO</name>
<dbReference type="Proteomes" id="UP001165064">
    <property type="component" value="Unassembled WGS sequence"/>
</dbReference>
<gene>
    <name evidence="1" type="ORF">Amon02_000651100</name>
</gene>
<accession>A0ACB5T8Z2</accession>
<sequence>MLCFSCAFGSAVVTGDMKGPAIEFHVSSEVVILTVSLFVLGFGAGPLVFAPVSEELGRRPVYLVTLIFGLIFIIPCGCAGNIQTLLVCRFLDGLAFSAPLTVVGGNFADIWNNSERGLAMSFFSATPYLGPIVGPLVGGYVGDYATKKGANDGWRWNYWVFLCFSGVMYICIVFFLPETSHAIILQKRAKKLRKITGDPKYVAISELKIRKFKEVAKTTLLRPFLLLTEIIVLCFTMYMTVIYGLLYMFFFAYPIVYEEGKGWSDSKTGLMFIPILLGVVLSMFAAPYFNKKYVKDATPFLERGELPPPELRLLPMKVACWSIPIGLFSFAWSSYPHVSWAGPCFSGIACGFGFNMLYNPVNCYLVDSYQHYAASALACKTFVRSLWGAAVPLFTLQMYHRLGDEWASSLMGFISLAFCAVPFVFSAYGARIRKWSKYAYTPDMEN</sequence>
<reference evidence="1" key="1">
    <citation type="submission" date="2023-04" db="EMBL/GenBank/DDBJ databases">
        <title>Ambrosiozyma monospora NBRC 10751.</title>
        <authorList>
            <person name="Ichikawa N."/>
            <person name="Sato H."/>
            <person name="Tonouchi N."/>
        </authorList>
    </citation>
    <scope>NUCLEOTIDE SEQUENCE</scope>
    <source>
        <strain evidence="1">NBRC 10751</strain>
    </source>
</reference>
<evidence type="ECO:0000313" key="1">
    <source>
        <dbReference type="EMBL" id="GME83932.1"/>
    </source>
</evidence>
<proteinExistence type="predicted"/>
<evidence type="ECO:0000313" key="2">
    <source>
        <dbReference type="Proteomes" id="UP001165064"/>
    </source>
</evidence>
<organism evidence="1 2">
    <name type="scientific">Ambrosiozyma monospora</name>
    <name type="common">Yeast</name>
    <name type="synonym">Endomycopsis monosporus</name>
    <dbReference type="NCBI Taxonomy" id="43982"/>
    <lineage>
        <taxon>Eukaryota</taxon>
        <taxon>Fungi</taxon>
        <taxon>Dikarya</taxon>
        <taxon>Ascomycota</taxon>
        <taxon>Saccharomycotina</taxon>
        <taxon>Pichiomycetes</taxon>
        <taxon>Pichiales</taxon>
        <taxon>Pichiaceae</taxon>
        <taxon>Ambrosiozyma</taxon>
    </lineage>
</organism>
<dbReference type="EMBL" id="BSXS01005113">
    <property type="protein sequence ID" value="GME83932.1"/>
    <property type="molecule type" value="Genomic_DNA"/>
</dbReference>
<protein>
    <submittedName>
        <fullName evidence="1">Unnamed protein product</fullName>
    </submittedName>
</protein>